<reference evidence="3" key="1">
    <citation type="journal article" date="2022" name="Int. J. Syst. Evol. Microbiol.">
        <title>Prevotella lacticifex sp. nov., isolated from the rumen of cows.</title>
        <authorList>
            <person name="Shinkai T."/>
            <person name="Ikeyama N."/>
            <person name="Kumagai M."/>
            <person name="Ohmori H."/>
            <person name="Sakamoto M."/>
            <person name="Ohkuma M."/>
            <person name="Mitsumori M."/>
        </authorList>
    </citation>
    <scope>NUCLEOTIDE SEQUENCE</scope>
    <source>
        <strain evidence="3">R5076</strain>
    </source>
</reference>
<accession>A0A9R1CV86</accession>
<keyword evidence="4" id="KW-1185">Reference proteome</keyword>
<feature type="region of interest" description="Disordered" evidence="1">
    <location>
        <begin position="991"/>
        <end position="1026"/>
    </location>
</feature>
<dbReference type="AlphaFoldDB" id="A0A9R1CV86"/>
<feature type="compositionally biased region" description="Basic and acidic residues" evidence="1">
    <location>
        <begin position="991"/>
        <end position="1000"/>
    </location>
</feature>
<dbReference type="InterPro" id="IPR038461">
    <property type="entry name" value="Schlafen_AlbA_2_dom_sf"/>
</dbReference>
<dbReference type="InterPro" id="IPR007421">
    <property type="entry name" value="Schlafen_AlbA_2_dom"/>
</dbReference>
<evidence type="ECO:0000313" key="3">
    <source>
        <dbReference type="EMBL" id="GJG58041.1"/>
    </source>
</evidence>
<feature type="compositionally biased region" description="Low complexity" evidence="1">
    <location>
        <begin position="1006"/>
        <end position="1026"/>
    </location>
</feature>
<protein>
    <recommendedName>
        <fullName evidence="2">Schlafen AlbA-2 domain-containing protein</fullName>
    </recommendedName>
</protein>
<comment type="caution">
    <text evidence="3">The sequence shown here is derived from an EMBL/GenBank/DDBJ whole genome shotgun (WGS) entry which is preliminary data.</text>
</comment>
<feature type="domain" description="Schlafen AlbA-2" evidence="2">
    <location>
        <begin position="854"/>
        <end position="990"/>
    </location>
</feature>
<sequence length="1269" mass="143789">MTKYVVGQTYDFTVNSVRYNFCELVDGDGFFVYLQHTEGLNLTKGQTIRCRVTANYQKRPKIELVDSSRYSDGASKISVETVSRIMNTPERQWDTTSFVSLLLMTEVEDKTFGGECRQWIEELRKDECDLTQVKADCGQFMEESDFLSICNTTERELYQQRLTFIIDSLGYFIEADKLLADGTAPQFLEHLLDKLEKTGYVYHPEQNFKVMSILFLIDGSLMEENIPRLFDIIRKWPADIWNKDPFKDPLIRALTLYVDGNILKVEKISDNGKLVRNLVQALAILFIIADNKDNHDTRLPDERLLLSRLCVMSTYIDEFCNKELLAMAVSTLFSDSYYRPRPALADTLGYKIPFDLKTHSRLLPPWAVNTTNLYIGSRMRLVVSPDGMAVWADSQKAKAVIPEQLALWGNIQVYANRSAMPSLSGQITVNDSRRLWEAIERELFTPDPTVVHTPEKRTTKPMKVVHGVGDVVTITINSVGEDENEKSDNRAWCTIEGEDSVSGYIYGQDIVSYMHHTATWMFEDYNGNPLSFNAEIIDEDDDGMFHFSMLEQIKEFVCSQFTYGEDVICSLGSSRKASVTNYPSPGITKDGYSVSLNGSIGEDLQRGDIVVGTYQSQANGTFHIYCDLKERYDGFKVDMARAFHNLMLNYANTPDDDYEEDENKEDSMQLTSSDLDNTDRMVDAAYVKEIIRIVDRMAVIDADYVRSYNYIAFARLLCRMIGWNELGEYYSGRLHIIDMLYDFAINDKVDTSQLDRLQDEDGELFASDTPMHEKFRQLRIISFMGAQPHDDELMRFRGATQGMTRQIASLAIAYNILIENNMKPQANDVLNYVKNMLRLKGYESHLKVYGNGIESRTVEFKTSIVYPPSNDSMPDLRRQTHTILSVIASFLNTDGGTLYLGVNDSGAGVGVYDDLCYQEFNGDRDKYQRYVLDAVALQWDNNVASYVSADWDHSEESGKDVLVVHVEPYAKGVDLDGEWLYRNGSGNRHLSKSEFDEYNTRRQSRLARQSARQAQTDTLEPATDTVATPEPVAAAVPTVAEEAQAVAPAVAAAAPSGSSEKPAAPAQEKVMTSVRRKNILEDYQEGYVPYEACFKFLSDSKFEKVTEYDYDTTTELTLPVYEDDVKDRYLVLGYENGTIGKVPVREIMRFEDYRPYSRYGGSRLLFAAIASDADGIISVTEEDKTSHRTMVRVDTLANIDRCRLADAGCRVFNEGIATRTLQYEIAPAAGLPVVKNILDRDSRTLGFPLATMAPDITDQLRQWGIKDNG</sequence>
<evidence type="ECO:0000313" key="4">
    <source>
        <dbReference type="Proteomes" id="UP000825483"/>
    </source>
</evidence>
<gene>
    <name evidence="3" type="ORF">PRLR5076_08920</name>
</gene>
<name>A0A9R1CV86_9BACT</name>
<dbReference type="EMBL" id="BPUB01000001">
    <property type="protein sequence ID" value="GJG58041.1"/>
    <property type="molecule type" value="Genomic_DNA"/>
</dbReference>
<evidence type="ECO:0000256" key="1">
    <source>
        <dbReference type="SAM" id="MobiDB-lite"/>
    </source>
</evidence>
<dbReference type="Pfam" id="PF04326">
    <property type="entry name" value="SLFN_AlbA_2"/>
    <property type="match status" value="1"/>
</dbReference>
<dbReference type="Proteomes" id="UP000825483">
    <property type="component" value="Unassembled WGS sequence"/>
</dbReference>
<dbReference type="Gene3D" id="3.30.950.30">
    <property type="entry name" value="Schlafen, AAA domain"/>
    <property type="match status" value="1"/>
</dbReference>
<organism evidence="3 4">
    <name type="scientific">Prevotella lacticifex</name>
    <dbReference type="NCBI Taxonomy" id="2854755"/>
    <lineage>
        <taxon>Bacteria</taxon>
        <taxon>Pseudomonadati</taxon>
        <taxon>Bacteroidota</taxon>
        <taxon>Bacteroidia</taxon>
        <taxon>Bacteroidales</taxon>
        <taxon>Prevotellaceae</taxon>
        <taxon>Prevotella</taxon>
    </lineage>
</organism>
<proteinExistence type="predicted"/>
<evidence type="ECO:0000259" key="2">
    <source>
        <dbReference type="Pfam" id="PF04326"/>
    </source>
</evidence>